<accession>A0ABX2ENG3</accession>
<evidence type="ECO:0000313" key="3">
    <source>
        <dbReference type="Proteomes" id="UP000737171"/>
    </source>
</evidence>
<organism evidence="2 3">
    <name type="scientific">Pseudaquabacterium terrae</name>
    <dbReference type="NCBI Taxonomy" id="2732868"/>
    <lineage>
        <taxon>Bacteria</taxon>
        <taxon>Pseudomonadati</taxon>
        <taxon>Pseudomonadota</taxon>
        <taxon>Betaproteobacteria</taxon>
        <taxon>Burkholderiales</taxon>
        <taxon>Sphaerotilaceae</taxon>
        <taxon>Pseudaquabacterium</taxon>
    </lineage>
</organism>
<dbReference type="Proteomes" id="UP000737171">
    <property type="component" value="Unassembled WGS sequence"/>
</dbReference>
<dbReference type="InterPro" id="IPR032710">
    <property type="entry name" value="NTF2-like_dom_sf"/>
</dbReference>
<feature type="domain" description="SnoaL-like" evidence="1">
    <location>
        <begin position="7"/>
        <end position="102"/>
    </location>
</feature>
<protein>
    <submittedName>
        <fullName evidence="2">Nuclear transport factor 2 family protein</fullName>
    </submittedName>
</protein>
<dbReference type="SUPFAM" id="SSF54427">
    <property type="entry name" value="NTF2-like"/>
    <property type="match status" value="1"/>
</dbReference>
<dbReference type="InterPro" id="IPR037401">
    <property type="entry name" value="SnoaL-like"/>
</dbReference>
<dbReference type="Pfam" id="PF12680">
    <property type="entry name" value="SnoaL_2"/>
    <property type="match status" value="1"/>
</dbReference>
<evidence type="ECO:0000259" key="1">
    <source>
        <dbReference type="Pfam" id="PF12680"/>
    </source>
</evidence>
<gene>
    <name evidence="2" type="ORF">HLB44_24515</name>
</gene>
<proteinExistence type="predicted"/>
<dbReference type="Gene3D" id="3.10.450.50">
    <property type="match status" value="1"/>
</dbReference>
<dbReference type="RefSeq" id="WP_173128527.1">
    <property type="nucleotide sequence ID" value="NZ_JABRWJ010000007.1"/>
</dbReference>
<evidence type="ECO:0000313" key="2">
    <source>
        <dbReference type="EMBL" id="NRF70175.1"/>
    </source>
</evidence>
<sequence length="130" mass="14598">MTTRHPIEAWHHVARTGDLAALDALLADDVVFHSPVVHTPQRGKAITTLYLRGALQVLGNPAFRYEREIVGERDAVLEFVTEIDGLQVNGVDLIHWDESGRIDDFKVMVRPLKAVNAVHQKMGELLQQLK</sequence>
<reference evidence="2 3" key="1">
    <citation type="submission" date="2020-05" db="EMBL/GenBank/DDBJ databases">
        <title>Aquincola sp. isolate from soil.</title>
        <authorList>
            <person name="Han J."/>
            <person name="Kim D.-U."/>
        </authorList>
    </citation>
    <scope>NUCLEOTIDE SEQUENCE [LARGE SCALE GENOMIC DNA]</scope>
    <source>
        <strain evidence="2 3">S2</strain>
    </source>
</reference>
<name>A0ABX2ENG3_9BURK</name>
<keyword evidence="3" id="KW-1185">Reference proteome</keyword>
<dbReference type="EMBL" id="JABRWJ010000007">
    <property type="protein sequence ID" value="NRF70175.1"/>
    <property type="molecule type" value="Genomic_DNA"/>
</dbReference>
<comment type="caution">
    <text evidence="2">The sequence shown here is derived from an EMBL/GenBank/DDBJ whole genome shotgun (WGS) entry which is preliminary data.</text>
</comment>